<reference evidence="2 3" key="1">
    <citation type="journal article" date="2012" name="Proc. Natl. Acad. Sci. U.S.A.">
        <title>Gain and loss of multiple functionally related, horizontally transferred genes in the reduced genomes of two microsporidian parasites.</title>
        <authorList>
            <person name="Pombert J.-F."/>
            <person name="Selman M."/>
            <person name="Burki F."/>
            <person name="Bardell F.T."/>
            <person name="Farinelli L."/>
            <person name="Solter L.F."/>
            <person name="Whitman D.W."/>
            <person name="Weiss L.M."/>
            <person name="Corradi N."/>
            <person name="Keeling P.J."/>
        </authorList>
    </citation>
    <scope>NUCLEOTIDE SEQUENCE [LARGE SCALE GENOMIC DNA]</scope>
    <source>
        <strain evidence="2 3">SJ-2008</strain>
    </source>
</reference>
<dbReference type="PANTHER" id="PTHR16166">
    <property type="entry name" value="VACUOLAR PROTEIN SORTING-ASSOCIATED PROTEIN VPS13"/>
    <property type="match status" value="1"/>
</dbReference>
<keyword evidence="3" id="KW-1185">Reference proteome</keyword>
<proteinExistence type="inferred from homology"/>
<evidence type="ECO:0000256" key="1">
    <source>
        <dbReference type="ARBA" id="ARBA00006545"/>
    </source>
</evidence>
<dbReference type="OrthoDB" id="2191600at2759"/>
<dbReference type="KEGG" id="ero:EROM_040620"/>
<dbReference type="InterPro" id="IPR026847">
    <property type="entry name" value="VPS13"/>
</dbReference>
<dbReference type="Proteomes" id="UP000010094">
    <property type="component" value="Chromosome IV"/>
</dbReference>
<dbReference type="HOGENOM" id="CLU_229509_0_0_1"/>
<name>I7ADZ5_ENCRO</name>
<dbReference type="GO" id="GO:0045053">
    <property type="term" value="P:protein retention in Golgi apparatus"/>
    <property type="evidence" value="ECO:0007669"/>
    <property type="project" value="TreeGrafter"/>
</dbReference>
<sequence>MQSLFGSPMLKKILLKTLNKFLGSYVENIDKHQLELGIFKGYVSVSNLRIKSSVISRLFEGRVISNCIGTLRVLVPWKSFSRKPIEIYIKDIDIKLGKAGFCWCFLDEKPCIECVKYEKYEFMSKLDKLSVLSDAREESPVVFEDLIMKDGFRILIENVNLEYVSGESIGLKIQKLEFSRKDPKEMKNGKVVNINGVEVSGGSKVAGPFNICGKVWMSSRDMKPKIEVNLDGFHVEMKQQVVEKILRGSREYIEDRVRWTLFRNYLEYRQIMKAAREMNLWEDQKDPANSERSGVIEIWRRLIKLQKKAIESKGVLLEDVSKIVIKVNEYREILKVSKLSPSEVERKKRYEKEIQFERLLKIKRSHCRDSERKSWKNLLSFIREGSSKKRESVGIPASFNVGEVSMMVTDEKHQGFKMVIPKGRVSTKNLLSPFKIDFKGNEWKLYFIDARRNEYEPHNELISFLLDVRGTLTHDGPNMYAKGIARELRVLNYRRELPHCFENLMKVVRESWVPSYQSSGSKGKTRIDLKVDMIGLESDLERFVGIEPSNRYGIECGGMVFSYVNDGISIKKAASLTVSSSSVYWINPVSREKEALSNRIETSVLLVDNVFYVKTSMVDLYAHGVCPNGFEGNGVVFPVGFVVPNFEVCSDAIRINGPKGMVELRRIRMSGNGGTIFDIEIFRGKILNEAGRTVCRIPRMKAEARIGKVLLLDIKYLRICGMARRISRFVHGMPRMPKSEVSTQVIFKVGKVEGAIKCKGKTLNISVSEYFEGLARSVNMSLDESMADIEDLEVGEEYKCKSAMVVINKEDVKSLKAFERILGRMGNDVSTFKATIGALLIRLVEGLEMEVKDFRIFKDEVIGAVCPFEISISDTDMSGILGLSFDRKKSMKIGINRFEKSCDGTTIEGSVRGEIDERVLIKMKDQLEGVSMPSGTSEERSSILFDISLGVVFSERYLKIECPLILFKKTDWWEVSMKELSVVSDDGEHISLFGINAKNGEGATELFISRIEMCLEPFRFASTLHPLLSTGNGVSCTESTEVRIDEVCISNKEMAEIRIRNVKYNEELTLDLSISNEPGSKVTYKKVNSNGAESFFLSMVGGWYEANSLITTVSFCSSEYMKICKKFGIQMSKERFHVLVMDLTVMVDDSTSLLRINLPVGYFDIQELHSLRGRILCSSAVYNPNSMEFVPFVEENVFVVKKCGSLLDIRALSKLRILYLHGITNAIVGLFGSKRNGLMSKREPLYCKINVRNITCTPLWVKTKKQVKRIKNEESDFAIGYDEHDTCIGEGEAGASICIVDTWTSLFVSEGKTFVIDVLWNGKSRIMTITYKLSFLNLCKMEIMGRMHCLDGTIEEVAMPPGLYYTIPQEEGFFLEIGAYGKYSGVVKIDANTIGRDGSRIFGTVCRLDWMVVGVDIIIRDASGTSSILIIVYPTFEVMNRTTSTLNLMFSVGKDDGYVDEGGVLRKNIPFFIGKDCREDVYDIDFSEIPLVWIQNLGNQSKARIFHSKPSILIEPGHSGEIRKEKCEIDTFFGKHTLIHRIRMGIWPFIVVENHLGNEVYINGTKFCPGTSCSDEIKVIYKLCAGEYSTDVHITVRKKFVRTIALERKSNGIQKPKSIHEGLVWTNEAIFGGLGPRIGVYPRTIRLLLGFKEESGRRTIELRHAHLIKNQTQMRLLAVSEQVCYYVEPCEEVIFNTSTNGFYLFDPDCMDNRSLRSSGAFIPLDIKTTEYFKLQGSETVLLSVNKSRSFGQYVFSIRTETNWPYMLCNDTDIDLKFTQNHDTVEHDVLRDSVYKYVLDSLVLDPVILLCIEDKKIQLDLNKDGVLFTSGIIVSIAQSGTTRIVRVSKRDMLGNETRDYLKIVVDGLAMSLVDREGDEVVCGHLKGMEITLERVLREIEMPRGGSSMKYVEWTVGAIVESIQVDNQNVFCVFPVILHPLDKSLRMGSKRKSDDKFLVFELTVGSSAHHVSVSNLYCRIQDFALNIEESLAMNVSKMLAQGEDRVKGQEGNIRIQNLKMERIRAKVNFLKDVESDFISNVMGLLINNISDFSLEIDGMKESCLYTTFEELKDVLTIFYMTQLKKNLYKVITHLDLIGNIGSFTESVSMGIKDLLTEPTLDTSVTHGIVKGGKSFLKNTIYGVSNTVGKFSKSIGTGARFVGCDVNLKHAKVHHPYSYDACLLVPKTRNSKGSMRAILKGTGNFFDSITRGMAGIAISPVEGASQGVAGVVKGLGKGLLGAFTRPIAEVADLITDISDVIKTSMNGKIKRIQYPRPTRFSGWHDEGLNQGFYIFTAVVKKTHEKERFIDGTFGDFNGRCQLILTTERLLVSDSISILDVNLESIVVEENTYKLRIGEFSISVERPSFSTSVRLAIERRYQELVIRNET</sequence>
<evidence type="ECO:0000313" key="2">
    <source>
        <dbReference type="EMBL" id="AFN82830.1"/>
    </source>
</evidence>
<organism evidence="2 3">
    <name type="scientific">Encephalitozoon romaleae (strain SJ-2008)</name>
    <name type="common">Microsporidian parasite</name>
    <dbReference type="NCBI Taxonomy" id="1178016"/>
    <lineage>
        <taxon>Eukaryota</taxon>
        <taxon>Fungi</taxon>
        <taxon>Fungi incertae sedis</taxon>
        <taxon>Microsporidia</taxon>
        <taxon>Unikaryonidae</taxon>
        <taxon>Encephalitozoon</taxon>
    </lineage>
</organism>
<dbReference type="GeneID" id="20521126"/>
<evidence type="ECO:0000313" key="3">
    <source>
        <dbReference type="Proteomes" id="UP000010094"/>
    </source>
</evidence>
<dbReference type="EMBL" id="CP003521">
    <property type="protein sequence ID" value="AFN82830.1"/>
    <property type="molecule type" value="Genomic_DNA"/>
</dbReference>
<gene>
    <name evidence="2" type="ordered locus">EROM_040620</name>
</gene>
<protein>
    <submittedName>
        <fullName evidence="2">Vacuolar protein sorting-associated protein</fullName>
    </submittedName>
</protein>
<dbReference type="GO" id="GO:0006623">
    <property type="term" value="P:protein targeting to vacuole"/>
    <property type="evidence" value="ECO:0007669"/>
    <property type="project" value="TreeGrafter"/>
</dbReference>
<comment type="similarity">
    <text evidence="1">Belongs to the VPS13 family.</text>
</comment>
<dbReference type="VEuPathDB" id="MicrosporidiaDB:EROM_040620"/>
<accession>I7ADZ5</accession>
<dbReference type="RefSeq" id="XP_009264327.1">
    <property type="nucleotide sequence ID" value="XM_009266052.1"/>
</dbReference>
<dbReference type="PANTHER" id="PTHR16166:SF93">
    <property type="entry name" value="INTERMEMBRANE LIPID TRANSFER PROTEIN VPS13"/>
    <property type="match status" value="1"/>
</dbReference>